<dbReference type="AlphaFoldDB" id="A0A0A8Z8S9"/>
<evidence type="ECO:0000313" key="1">
    <source>
        <dbReference type="EMBL" id="JAD35211.1"/>
    </source>
</evidence>
<name>A0A0A8Z8S9_ARUDO</name>
<protein>
    <submittedName>
        <fullName evidence="1">Uncharacterized protein</fullName>
    </submittedName>
</protein>
<reference evidence="1" key="1">
    <citation type="submission" date="2014-09" db="EMBL/GenBank/DDBJ databases">
        <authorList>
            <person name="Magalhaes I.L.F."/>
            <person name="Oliveira U."/>
            <person name="Santos F.R."/>
            <person name="Vidigal T.H.D.A."/>
            <person name="Brescovit A.D."/>
            <person name="Santos A.J."/>
        </authorList>
    </citation>
    <scope>NUCLEOTIDE SEQUENCE</scope>
    <source>
        <tissue evidence="1">Shoot tissue taken approximately 20 cm above the soil surface</tissue>
    </source>
</reference>
<accession>A0A0A8Z8S9</accession>
<sequence>MLIENKKLYTTQYLCSESQNGRLAVESQNSCIPKDAQMHVLNYVQDHNFLM</sequence>
<organism evidence="1">
    <name type="scientific">Arundo donax</name>
    <name type="common">Giant reed</name>
    <name type="synonym">Donax arundinaceus</name>
    <dbReference type="NCBI Taxonomy" id="35708"/>
    <lineage>
        <taxon>Eukaryota</taxon>
        <taxon>Viridiplantae</taxon>
        <taxon>Streptophyta</taxon>
        <taxon>Embryophyta</taxon>
        <taxon>Tracheophyta</taxon>
        <taxon>Spermatophyta</taxon>
        <taxon>Magnoliopsida</taxon>
        <taxon>Liliopsida</taxon>
        <taxon>Poales</taxon>
        <taxon>Poaceae</taxon>
        <taxon>PACMAD clade</taxon>
        <taxon>Arundinoideae</taxon>
        <taxon>Arundineae</taxon>
        <taxon>Arundo</taxon>
    </lineage>
</organism>
<reference evidence="1" key="2">
    <citation type="journal article" date="2015" name="Data Brief">
        <title>Shoot transcriptome of the giant reed, Arundo donax.</title>
        <authorList>
            <person name="Barrero R.A."/>
            <person name="Guerrero F.D."/>
            <person name="Moolhuijzen P."/>
            <person name="Goolsby J.A."/>
            <person name="Tidwell J."/>
            <person name="Bellgard S.E."/>
            <person name="Bellgard M.I."/>
        </authorList>
    </citation>
    <scope>NUCLEOTIDE SEQUENCE</scope>
    <source>
        <tissue evidence="1">Shoot tissue taken approximately 20 cm above the soil surface</tissue>
    </source>
</reference>
<dbReference type="EMBL" id="GBRH01262684">
    <property type="protein sequence ID" value="JAD35211.1"/>
    <property type="molecule type" value="Transcribed_RNA"/>
</dbReference>
<proteinExistence type="predicted"/>